<protein>
    <submittedName>
        <fullName evidence="4">Thioesterase PikA5</fullName>
        <ecNumber evidence="4">3.1.2.-</ecNumber>
    </submittedName>
</protein>
<dbReference type="InterPro" id="IPR001031">
    <property type="entry name" value="Thioesterase"/>
</dbReference>
<sequence length="252" mass="27720">MPPAGPRGAPGGWTRCGEARPGAAVNLVCLPHAGGSAGFYRGWNELLPREVEFHPVQYPGHADRLVEEPVATMAEMADRVTEAIRPLFDRDVVLFGHSMGASVAFEVAKRCEARGLRPRLLVVSGRGAPHRQRPGHMHTRPDDELVDSILEFSPVSEAALREPELRELLLPVIRADYRLIETYLPADPGQIAAPVAVLRGRDDERAREVGAWSELTTGGCEHYEFDGGHFYLLDHEDAVVRTIAEVVAKTLR</sequence>
<dbReference type="PANTHER" id="PTHR11487:SF0">
    <property type="entry name" value="S-ACYL FATTY ACID SYNTHASE THIOESTERASE, MEDIUM CHAIN"/>
    <property type="match status" value="1"/>
</dbReference>
<dbReference type="EMBL" id="WEGJ01000003">
    <property type="protein sequence ID" value="MQY11295.1"/>
    <property type="molecule type" value="Genomic_DNA"/>
</dbReference>
<name>A0A7K0CCV5_9ACTN</name>
<dbReference type="GO" id="GO:0016787">
    <property type="term" value="F:hydrolase activity"/>
    <property type="evidence" value="ECO:0007669"/>
    <property type="project" value="UniProtKB-KW"/>
</dbReference>
<comment type="similarity">
    <text evidence="1">Belongs to the thioesterase family.</text>
</comment>
<evidence type="ECO:0000256" key="1">
    <source>
        <dbReference type="ARBA" id="ARBA00007169"/>
    </source>
</evidence>
<dbReference type="EC" id="3.1.2.-" evidence="4"/>
<feature type="domain" description="Thioesterase TesA-like" evidence="3">
    <location>
        <begin position="28"/>
        <end position="247"/>
    </location>
</feature>
<dbReference type="Proteomes" id="UP000466345">
    <property type="component" value="Unassembled WGS sequence"/>
</dbReference>
<evidence type="ECO:0000313" key="5">
    <source>
        <dbReference type="Proteomes" id="UP000466345"/>
    </source>
</evidence>
<dbReference type="InterPro" id="IPR012223">
    <property type="entry name" value="TEII"/>
</dbReference>
<gene>
    <name evidence="4" type="primary">pikAV_2</name>
    <name evidence="4" type="ORF">SRB5_14100</name>
</gene>
<proteinExistence type="inferred from homology"/>
<dbReference type="InterPro" id="IPR020802">
    <property type="entry name" value="TesA-like"/>
</dbReference>
<dbReference type="GO" id="GO:0008610">
    <property type="term" value="P:lipid biosynthetic process"/>
    <property type="evidence" value="ECO:0007669"/>
    <property type="project" value="TreeGrafter"/>
</dbReference>
<dbReference type="AlphaFoldDB" id="A0A7K0CCV5"/>
<dbReference type="RefSeq" id="WP_153450576.1">
    <property type="nucleotide sequence ID" value="NZ_WEGJ01000003.1"/>
</dbReference>
<evidence type="ECO:0000259" key="3">
    <source>
        <dbReference type="SMART" id="SM00824"/>
    </source>
</evidence>
<accession>A0A7K0CCV5</accession>
<evidence type="ECO:0000256" key="2">
    <source>
        <dbReference type="ARBA" id="ARBA00022801"/>
    </source>
</evidence>
<dbReference type="Pfam" id="PF00975">
    <property type="entry name" value="Thioesterase"/>
    <property type="match status" value="1"/>
</dbReference>
<dbReference type="InterPro" id="IPR029058">
    <property type="entry name" value="AB_hydrolase_fold"/>
</dbReference>
<dbReference type="OrthoDB" id="8480037at2"/>
<keyword evidence="2 4" id="KW-0378">Hydrolase</keyword>
<reference evidence="4 5" key="1">
    <citation type="submission" date="2019-10" db="EMBL/GenBank/DDBJ databases">
        <title>Streptomyces smaragdinus sp. nov. and Streptomyces fabii sp. nov., isolated from the gut of fungus growing-termite Macrotermes natalensis.</title>
        <authorList>
            <person name="Schwitalla J."/>
            <person name="Benndorf R."/>
            <person name="Martin K."/>
            <person name="De Beer W."/>
            <person name="Kaster A.-K."/>
            <person name="Vollmers J."/>
            <person name="Poulsen M."/>
            <person name="Beemelmanns C."/>
        </authorList>
    </citation>
    <scope>NUCLEOTIDE SEQUENCE [LARGE SCALE GENOMIC DNA]</scope>
    <source>
        <strain evidence="4 5">RB5</strain>
    </source>
</reference>
<organism evidence="4 5">
    <name type="scientific">Streptomyces smaragdinus</name>
    <dbReference type="NCBI Taxonomy" id="2585196"/>
    <lineage>
        <taxon>Bacteria</taxon>
        <taxon>Bacillati</taxon>
        <taxon>Actinomycetota</taxon>
        <taxon>Actinomycetes</taxon>
        <taxon>Kitasatosporales</taxon>
        <taxon>Streptomycetaceae</taxon>
        <taxon>Streptomyces</taxon>
    </lineage>
</organism>
<dbReference type="SUPFAM" id="SSF53474">
    <property type="entry name" value="alpha/beta-Hydrolases"/>
    <property type="match status" value="1"/>
</dbReference>
<comment type="caution">
    <text evidence="4">The sequence shown here is derived from an EMBL/GenBank/DDBJ whole genome shotgun (WGS) entry which is preliminary data.</text>
</comment>
<keyword evidence="5" id="KW-1185">Reference proteome</keyword>
<dbReference type="SMART" id="SM00824">
    <property type="entry name" value="PKS_TE"/>
    <property type="match status" value="1"/>
</dbReference>
<evidence type="ECO:0000313" key="4">
    <source>
        <dbReference type="EMBL" id="MQY11295.1"/>
    </source>
</evidence>
<dbReference type="PANTHER" id="PTHR11487">
    <property type="entry name" value="THIOESTERASE"/>
    <property type="match status" value="1"/>
</dbReference>
<dbReference type="Gene3D" id="3.40.50.1820">
    <property type="entry name" value="alpha/beta hydrolase"/>
    <property type="match status" value="1"/>
</dbReference>